<reference evidence="3" key="1">
    <citation type="submission" date="2018-05" db="EMBL/GenBank/DDBJ databases">
        <title>Genome sequencing of Phenylobacterium sp. HYN0004.</title>
        <authorList>
            <person name="Yi H."/>
            <person name="Baek C."/>
        </authorList>
    </citation>
    <scope>NUCLEOTIDE SEQUENCE [LARGE SCALE GENOMIC DNA]</scope>
    <source>
        <strain evidence="3">HYN0004</strain>
    </source>
</reference>
<keyword evidence="1" id="KW-1133">Transmembrane helix</keyword>
<sequence length="64" mass="6809">MARLLTLIFQNLPFLFGLGFLTPLVTQVLERTTPSVSGAAWPLVAGLVIGGGWGAIAQKTGRWV</sequence>
<accession>A0A2Z3HSC8</accession>
<organism evidence="2 3">
    <name type="scientific">Phenylobacterium parvum</name>
    <dbReference type="NCBI Taxonomy" id="2201350"/>
    <lineage>
        <taxon>Bacteria</taxon>
        <taxon>Pseudomonadati</taxon>
        <taxon>Pseudomonadota</taxon>
        <taxon>Alphaproteobacteria</taxon>
        <taxon>Caulobacterales</taxon>
        <taxon>Caulobacteraceae</taxon>
        <taxon>Phenylobacterium</taxon>
    </lineage>
</organism>
<dbReference type="OrthoDB" id="7632370at2"/>
<evidence type="ECO:0000256" key="1">
    <source>
        <dbReference type="SAM" id="Phobius"/>
    </source>
</evidence>
<dbReference type="Proteomes" id="UP000247763">
    <property type="component" value="Chromosome"/>
</dbReference>
<dbReference type="AlphaFoldDB" id="A0A2Z3HSC8"/>
<evidence type="ECO:0000313" key="2">
    <source>
        <dbReference type="EMBL" id="AWM77725.1"/>
    </source>
</evidence>
<keyword evidence="1" id="KW-0472">Membrane</keyword>
<protein>
    <recommendedName>
        <fullName evidence="4">MFS transporter</fullName>
    </recommendedName>
</protein>
<name>A0A2Z3HSC8_9CAUL</name>
<dbReference type="EMBL" id="CP029479">
    <property type="protein sequence ID" value="AWM77725.1"/>
    <property type="molecule type" value="Genomic_DNA"/>
</dbReference>
<dbReference type="RefSeq" id="WP_110450292.1">
    <property type="nucleotide sequence ID" value="NZ_CP029479.1"/>
</dbReference>
<feature type="transmembrane region" description="Helical" evidence="1">
    <location>
        <begin position="7"/>
        <end position="26"/>
    </location>
</feature>
<proteinExistence type="predicted"/>
<keyword evidence="1" id="KW-0812">Transmembrane</keyword>
<dbReference type="KEGG" id="phb:HYN04_08080"/>
<evidence type="ECO:0000313" key="3">
    <source>
        <dbReference type="Proteomes" id="UP000247763"/>
    </source>
</evidence>
<keyword evidence="3" id="KW-1185">Reference proteome</keyword>
<gene>
    <name evidence="2" type="ORF">HYN04_08080</name>
</gene>
<feature type="transmembrane region" description="Helical" evidence="1">
    <location>
        <begin position="38"/>
        <end position="56"/>
    </location>
</feature>
<evidence type="ECO:0008006" key="4">
    <source>
        <dbReference type="Google" id="ProtNLM"/>
    </source>
</evidence>